<keyword evidence="3" id="KW-1185">Reference proteome</keyword>
<name>A0A8T2V6I8_CERRI</name>
<dbReference type="OrthoDB" id="1921166at2759"/>
<proteinExistence type="predicted"/>
<dbReference type="PANTHER" id="PTHR31197:SF5">
    <property type="entry name" value="OS01G0612600 PROTEIN"/>
    <property type="match status" value="1"/>
</dbReference>
<feature type="region of interest" description="Disordered" evidence="1">
    <location>
        <begin position="211"/>
        <end position="235"/>
    </location>
</feature>
<evidence type="ECO:0000256" key="1">
    <source>
        <dbReference type="SAM" id="MobiDB-lite"/>
    </source>
</evidence>
<dbReference type="InterPro" id="IPR012866">
    <property type="entry name" value="DUF1644"/>
</dbReference>
<dbReference type="Proteomes" id="UP000825935">
    <property type="component" value="Chromosome 4"/>
</dbReference>
<dbReference type="EMBL" id="CM035409">
    <property type="protein sequence ID" value="KAH7439869.1"/>
    <property type="molecule type" value="Genomic_DNA"/>
</dbReference>
<evidence type="ECO:0000313" key="3">
    <source>
        <dbReference type="Proteomes" id="UP000825935"/>
    </source>
</evidence>
<gene>
    <name evidence="2" type="ORF">KP509_04G079500</name>
</gene>
<feature type="compositionally biased region" description="Basic and acidic residues" evidence="1">
    <location>
        <begin position="42"/>
        <end position="52"/>
    </location>
</feature>
<dbReference type="Pfam" id="PF07800">
    <property type="entry name" value="DUF1644"/>
    <property type="match status" value="1"/>
</dbReference>
<dbReference type="OMA" id="CAQESCS"/>
<feature type="region of interest" description="Disordered" evidence="1">
    <location>
        <begin position="17"/>
        <end position="52"/>
    </location>
</feature>
<protein>
    <submittedName>
        <fullName evidence="2">Uncharacterized protein</fullName>
    </submittedName>
</protein>
<feature type="compositionally biased region" description="Polar residues" evidence="1">
    <location>
        <begin position="413"/>
        <end position="426"/>
    </location>
</feature>
<organism evidence="2 3">
    <name type="scientific">Ceratopteris richardii</name>
    <name type="common">Triangle waterfern</name>
    <dbReference type="NCBI Taxonomy" id="49495"/>
    <lineage>
        <taxon>Eukaryota</taxon>
        <taxon>Viridiplantae</taxon>
        <taxon>Streptophyta</taxon>
        <taxon>Embryophyta</taxon>
        <taxon>Tracheophyta</taxon>
        <taxon>Polypodiopsida</taxon>
        <taxon>Polypodiidae</taxon>
        <taxon>Polypodiales</taxon>
        <taxon>Pteridineae</taxon>
        <taxon>Pteridaceae</taxon>
        <taxon>Parkerioideae</taxon>
        <taxon>Ceratopteris</taxon>
    </lineage>
</organism>
<sequence length="447" mass="50510">MRVLSVVIRIFRTPVMPKDKSGGTSVSRDLRHHPYRLQSRGSDTHRKENSSERRDWEDATCPICLECPHNAVLLLCSSHDKGCRPYMCNTSHRHSNCLDQYRKSQATLTKLENSREEIEQYSTQIVNNTATDESLDVSIVDDNSFIDVQRASRRPLFIHDHSLDTAPGSSSDVLSLNISSIDPVFASRRPRRFTAMSLAQNSVMHSLNEGADLEDATPGSQETHEQVTEPSPSKGVDVKNLLCPLCRGKVNGWKVVDAARKYLNGKSRNCSQETCSFSGTYEELRVHARCEHPLARPQEVDPVRQRNWRRLERQRDMGDVLSSIRSAMPGAVVFGDYVIEDEADIRSEAIDFLGDEGGWWRVLFLFQIFGPAATAARERSISSRLRGHHHRQRRAGTARLRQWVETLHRSGSEVDSNVLGSGSASDHTADTPPRRPRNPRRHWGDVN</sequence>
<feature type="region of interest" description="Disordered" evidence="1">
    <location>
        <begin position="413"/>
        <end position="447"/>
    </location>
</feature>
<dbReference type="AlphaFoldDB" id="A0A8T2V6I8"/>
<reference evidence="2" key="1">
    <citation type="submission" date="2021-08" db="EMBL/GenBank/DDBJ databases">
        <title>WGS assembly of Ceratopteris richardii.</title>
        <authorList>
            <person name="Marchant D.B."/>
            <person name="Chen G."/>
            <person name="Jenkins J."/>
            <person name="Shu S."/>
            <person name="Leebens-Mack J."/>
            <person name="Grimwood J."/>
            <person name="Schmutz J."/>
            <person name="Soltis P."/>
            <person name="Soltis D."/>
            <person name="Chen Z.-H."/>
        </authorList>
    </citation>
    <scope>NUCLEOTIDE SEQUENCE</scope>
    <source>
        <strain evidence="2">Whitten #5841</strain>
        <tissue evidence="2">Leaf</tissue>
    </source>
</reference>
<evidence type="ECO:0000313" key="2">
    <source>
        <dbReference type="EMBL" id="KAH7439869.1"/>
    </source>
</evidence>
<comment type="caution">
    <text evidence="2">The sequence shown here is derived from an EMBL/GenBank/DDBJ whole genome shotgun (WGS) entry which is preliminary data.</text>
</comment>
<dbReference type="PANTHER" id="PTHR31197">
    <property type="entry name" value="OS01G0612600 PROTEIN"/>
    <property type="match status" value="1"/>
</dbReference>
<accession>A0A8T2V6I8</accession>